<dbReference type="AlphaFoldDB" id="L8BAQ7"/>
<protein>
    <submittedName>
        <fullName evidence="1">Uncharacterized protein</fullName>
    </submittedName>
</protein>
<name>L8BAQ7_RUBGE</name>
<sequence length="265" mass="30685">MNTSGRIDSLIGDHKLHWRLNHALRGLGRVQGAFFDNTSGAGPLRSLVFCTAYVKDAPRYRRWLDYMEPRYRAFGAEAVFLINDGCEGLDFDPRPTVLRHDELQRAAGSPLNLVWFDQRLGRRSMFCYPGWWRSFTYSLRIARELGFAKIIHIESDAFVLSRRLTEHLGRINRGWTALWSPTYAFPETAVQAICSDAFDRLEQFASAGERFFVESNRAAEYLLPFDKIEHRFRGNRCGQLQRDRLPPGLDFMSQVPLDWPLSPDY</sequence>
<reference evidence="1" key="1">
    <citation type="submission" date="2012-02" db="EMBL/GenBank/DDBJ databases">
        <authorList>
            <person name="Genoscope - CEA"/>
        </authorList>
    </citation>
    <scope>NUCLEOTIDE SEQUENCE</scope>
    <source>
        <strain evidence="1">S1</strain>
    </source>
</reference>
<proteinExistence type="predicted"/>
<gene>
    <name evidence="1" type="ORF">RGS1_10421</name>
</gene>
<accession>L8BAQ7</accession>
<evidence type="ECO:0000313" key="1">
    <source>
        <dbReference type="EMBL" id="CCF78716.1"/>
    </source>
</evidence>
<organism evidence="1">
    <name type="scientific">Rubrivivax gelatinosus S1</name>
    <dbReference type="NCBI Taxonomy" id="1138313"/>
    <lineage>
        <taxon>Bacteria</taxon>
        <taxon>Pseudomonadati</taxon>
        <taxon>Pseudomonadota</taxon>
        <taxon>Betaproteobacteria</taxon>
        <taxon>Burkholderiales</taxon>
        <taxon>Sphaerotilaceae</taxon>
        <taxon>Rubrivivax</taxon>
    </lineage>
</organism>
<reference evidence="1" key="2">
    <citation type="submission" date="2013-02" db="EMBL/GenBank/DDBJ databases">
        <title>EmbRS an orphan two-component system to save Rubrivivax gelatinosus from drowning.</title>
        <authorList>
            <person name="Steunou A."/>
            <person name="Liotenberg S."/>
            <person name="Soler M."/>
            <person name="Briandet R."/>
            <person name="Barbe V."/>
            <person name="Astier C."/>
            <person name="Ouchane S."/>
        </authorList>
    </citation>
    <scope>NUCLEOTIDE SEQUENCE</scope>
    <source>
        <strain evidence="1">S1</strain>
    </source>
</reference>
<dbReference type="EMBL" id="FO082879">
    <property type="protein sequence ID" value="CCF78716.1"/>
    <property type="molecule type" value="Genomic_DNA"/>
</dbReference>